<comment type="caution">
    <text evidence="3">The sequence shown here is derived from an EMBL/GenBank/DDBJ whole genome shotgun (WGS) entry which is preliminary data.</text>
</comment>
<protein>
    <recommendedName>
        <fullName evidence="2">Anti-sigma factor NepR domain-containing protein</fullName>
    </recommendedName>
</protein>
<proteinExistence type="predicted"/>
<evidence type="ECO:0000313" key="4">
    <source>
        <dbReference type="Proteomes" id="UP001157440"/>
    </source>
</evidence>
<dbReference type="EMBL" id="BSPL01000011">
    <property type="protein sequence ID" value="GLS69420.1"/>
    <property type="molecule type" value="Genomic_DNA"/>
</dbReference>
<dbReference type="Pfam" id="PF18557">
    <property type="entry name" value="NepR"/>
    <property type="match status" value="1"/>
</dbReference>
<feature type="compositionally biased region" description="Basic and acidic residues" evidence="1">
    <location>
        <begin position="1"/>
        <end position="19"/>
    </location>
</feature>
<feature type="domain" description="Anti-sigma factor NepR" evidence="2">
    <location>
        <begin position="58"/>
        <end position="90"/>
    </location>
</feature>
<evidence type="ECO:0000313" key="3">
    <source>
        <dbReference type="EMBL" id="GLS69420.1"/>
    </source>
</evidence>
<evidence type="ECO:0000256" key="1">
    <source>
        <dbReference type="SAM" id="MobiDB-lite"/>
    </source>
</evidence>
<organism evidence="3 4">
    <name type="scientific">Methylobacterium tardum</name>
    <dbReference type="NCBI Taxonomy" id="374432"/>
    <lineage>
        <taxon>Bacteria</taxon>
        <taxon>Pseudomonadati</taxon>
        <taxon>Pseudomonadota</taxon>
        <taxon>Alphaproteobacteria</taxon>
        <taxon>Hyphomicrobiales</taxon>
        <taxon>Methylobacteriaceae</taxon>
        <taxon>Methylobacterium</taxon>
    </lineage>
</organism>
<gene>
    <name evidence="3" type="ORF">GCM10007890_14330</name>
</gene>
<keyword evidence="4" id="KW-1185">Reference proteome</keyword>
<dbReference type="InterPro" id="IPR041649">
    <property type="entry name" value="NepR"/>
</dbReference>
<feature type="region of interest" description="Disordered" evidence="1">
    <location>
        <begin position="1"/>
        <end position="61"/>
    </location>
</feature>
<dbReference type="AlphaFoldDB" id="A0AA37TCF8"/>
<feature type="compositionally biased region" description="Acidic residues" evidence="1">
    <location>
        <begin position="20"/>
        <end position="29"/>
    </location>
</feature>
<accession>A0AA37TCF8</accession>
<reference evidence="4" key="1">
    <citation type="journal article" date="2019" name="Int. J. Syst. Evol. Microbiol.">
        <title>The Global Catalogue of Microorganisms (GCM) 10K type strain sequencing project: providing services to taxonomists for standard genome sequencing and annotation.</title>
        <authorList>
            <consortium name="The Broad Institute Genomics Platform"/>
            <consortium name="The Broad Institute Genome Sequencing Center for Infectious Disease"/>
            <person name="Wu L."/>
            <person name="Ma J."/>
        </authorList>
    </citation>
    <scope>NUCLEOTIDE SEQUENCE [LARGE SCALE GENOMIC DNA]</scope>
    <source>
        <strain evidence="4">NBRC 103632</strain>
    </source>
</reference>
<dbReference type="Proteomes" id="UP001157440">
    <property type="component" value="Unassembled WGS sequence"/>
</dbReference>
<name>A0AA37TCF8_9HYPH</name>
<sequence>MVDQGKETRSRAPRPRADGATDDVSDEQTSDPVEAGASSASNTGSTASRTGLSEHTRNRIASQLRTMYDSIAQQPVPDRFADLIAKLDSGDREKA</sequence>
<evidence type="ECO:0000259" key="2">
    <source>
        <dbReference type="Pfam" id="PF18557"/>
    </source>
</evidence>
<feature type="compositionally biased region" description="Low complexity" evidence="1">
    <location>
        <begin position="35"/>
        <end position="51"/>
    </location>
</feature>